<dbReference type="KEGG" id="obg:Verru16b_01017"/>
<protein>
    <submittedName>
        <fullName evidence="1">Uncharacterized protein</fullName>
    </submittedName>
</protein>
<dbReference type="SUPFAM" id="SSF101386">
    <property type="entry name" value="all-alpha NTP pyrophosphatases"/>
    <property type="match status" value="1"/>
</dbReference>
<sequence length="110" mass="12317">MELSQLSTRALQIRERFAAHEQARAGRSWTREEIMQGFVGDVGDLMKLVMAKAGARPIAEVDRKLAHELSDCLWSVLVLAQLYNVDLEREFLGTMAEIEAKLQAPPPAKP</sequence>
<proteinExistence type="predicted"/>
<reference evidence="1 2" key="1">
    <citation type="submission" date="2016-06" db="EMBL/GenBank/DDBJ databases">
        <title>Three novel species with peptidoglycan cell walls form the new genus Lacunisphaera gen. nov. in the family Opitutaceae of the verrucomicrobial subdivision 4.</title>
        <authorList>
            <person name="Rast P."/>
            <person name="Gloeckner I."/>
            <person name="Jogler M."/>
            <person name="Boedeker C."/>
            <person name="Jeske O."/>
            <person name="Wiegand S."/>
            <person name="Reinhardt R."/>
            <person name="Schumann P."/>
            <person name="Rohde M."/>
            <person name="Spring S."/>
            <person name="Gloeckner F.O."/>
            <person name="Jogler C."/>
        </authorList>
    </citation>
    <scope>NUCLEOTIDE SEQUENCE [LARGE SCALE GENOMIC DNA]</scope>
    <source>
        <strain evidence="1 2">IG16b</strain>
    </source>
</reference>
<dbReference type="EMBL" id="CP016094">
    <property type="protein sequence ID" value="AOS43957.1"/>
    <property type="molecule type" value="Genomic_DNA"/>
</dbReference>
<dbReference type="RefSeq" id="WP_069961263.1">
    <property type="nucleotide sequence ID" value="NZ_CP016094.1"/>
</dbReference>
<dbReference type="STRING" id="1838286.Verru16b_01017"/>
<dbReference type="AlphaFoldDB" id="A0A1D8AST3"/>
<gene>
    <name evidence="1" type="ORF">Verru16b_01017</name>
</gene>
<evidence type="ECO:0000313" key="2">
    <source>
        <dbReference type="Proteomes" id="UP000095228"/>
    </source>
</evidence>
<keyword evidence="2" id="KW-1185">Reference proteome</keyword>
<name>A0A1D8AST3_9BACT</name>
<dbReference type="Gene3D" id="1.10.287.1080">
    <property type="entry name" value="MazG-like"/>
    <property type="match status" value="1"/>
</dbReference>
<dbReference type="OrthoDB" id="196226at2"/>
<dbReference type="Proteomes" id="UP000095228">
    <property type="component" value="Chromosome"/>
</dbReference>
<accession>A0A1D8AST3</accession>
<evidence type="ECO:0000313" key="1">
    <source>
        <dbReference type="EMBL" id="AOS43957.1"/>
    </source>
</evidence>
<organism evidence="1 2">
    <name type="scientific">Lacunisphaera limnophila</name>
    <dbReference type="NCBI Taxonomy" id="1838286"/>
    <lineage>
        <taxon>Bacteria</taxon>
        <taxon>Pseudomonadati</taxon>
        <taxon>Verrucomicrobiota</taxon>
        <taxon>Opitutia</taxon>
        <taxon>Opitutales</taxon>
        <taxon>Opitutaceae</taxon>
        <taxon>Lacunisphaera</taxon>
    </lineage>
</organism>